<evidence type="ECO:0000313" key="1">
    <source>
        <dbReference type="EMBL" id="KAB1647782.1"/>
    </source>
</evidence>
<reference evidence="1 2" key="1">
    <citation type="submission" date="2019-09" db="EMBL/GenBank/DDBJ databases">
        <title>Phylogeny of genus Pseudoclavibacter and closely related genus.</title>
        <authorList>
            <person name="Li Y."/>
        </authorList>
    </citation>
    <scope>NUCLEOTIDE SEQUENCE [LARGE SCALE GENOMIC DNA]</scope>
    <source>
        <strain evidence="1 2">EGI 60007</strain>
    </source>
</reference>
<name>A0A6H9WK08_9MICO</name>
<comment type="caution">
    <text evidence="1">The sequence shown here is derived from an EMBL/GenBank/DDBJ whole genome shotgun (WGS) entry which is preliminary data.</text>
</comment>
<proteinExistence type="predicted"/>
<sequence length="222" mass="23839">MAAQTAALHRAVATDHLAAFSTLLSAPTEHGPSLATLVRSCAETWSRAWWIITAPDWPQAEYRARAMKVDELIAGHRRGIRLLSGESMEDATARASAERESVLAVGAQPEPVPRYTKLTKDLFVALGKSDDDAAALYSHLSGVAHGESVFTESLSDKPPQNGASGLALPRQNLRTYGSMMHGITFIGTIRLLKAWGAPSDIVDAYFNAAKRAGDMLPKDTAV</sequence>
<dbReference type="EMBL" id="WBJY01000003">
    <property type="protein sequence ID" value="KAB1647782.1"/>
    <property type="molecule type" value="Genomic_DNA"/>
</dbReference>
<organism evidence="1 2">
    <name type="scientific">Pseudoclavibacter endophyticus</name>
    <dbReference type="NCBI Taxonomy" id="1778590"/>
    <lineage>
        <taxon>Bacteria</taxon>
        <taxon>Bacillati</taxon>
        <taxon>Actinomycetota</taxon>
        <taxon>Actinomycetes</taxon>
        <taxon>Micrococcales</taxon>
        <taxon>Microbacteriaceae</taxon>
        <taxon>Pseudoclavibacter</taxon>
    </lineage>
</organism>
<dbReference type="OrthoDB" id="5052117at2"/>
<accession>A0A6H9WK08</accession>
<evidence type="ECO:0000313" key="2">
    <source>
        <dbReference type="Proteomes" id="UP000431744"/>
    </source>
</evidence>
<protein>
    <submittedName>
        <fullName evidence="1">Uncharacterized protein</fullName>
    </submittedName>
</protein>
<dbReference type="RefSeq" id="WP_158029675.1">
    <property type="nucleotide sequence ID" value="NZ_BMHG01000001.1"/>
</dbReference>
<gene>
    <name evidence="1" type="ORF">F8O04_12200</name>
</gene>
<dbReference type="AlphaFoldDB" id="A0A6H9WK08"/>
<dbReference type="Proteomes" id="UP000431744">
    <property type="component" value="Unassembled WGS sequence"/>
</dbReference>
<keyword evidence="2" id="KW-1185">Reference proteome</keyword>